<dbReference type="InterPro" id="IPR003661">
    <property type="entry name" value="HisK_dim/P_dom"/>
</dbReference>
<feature type="transmembrane region" description="Helical" evidence="6">
    <location>
        <begin position="28"/>
        <end position="47"/>
    </location>
</feature>
<keyword evidence="3" id="KW-0597">Phosphoprotein</keyword>
<dbReference type="InterPro" id="IPR003594">
    <property type="entry name" value="HATPase_dom"/>
</dbReference>
<keyword evidence="6" id="KW-0812">Transmembrane</keyword>
<keyword evidence="6" id="KW-1133">Transmembrane helix</keyword>
<evidence type="ECO:0000313" key="9">
    <source>
        <dbReference type="Proteomes" id="UP000199679"/>
    </source>
</evidence>
<keyword evidence="4" id="KW-0808">Transferase</keyword>
<evidence type="ECO:0000256" key="2">
    <source>
        <dbReference type="ARBA" id="ARBA00012438"/>
    </source>
</evidence>
<comment type="catalytic activity">
    <reaction evidence="1">
        <text>ATP + protein L-histidine = ADP + protein N-phospho-L-histidine.</text>
        <dbReference type="EC" id="2.7.13.3"/>
    </reaction>
</comment>
<feature type="transmembrane region" description="Helical" evidence="6">
    <location>
        <begin position="150"/>
        <end position="168"/>
    </location>
</feature>
<dbReference type="FunFam" id="3.30.565.10:FF:000006">
    <property type="entry name" value="Sensor histidine kinase WalK"/>
    <property type="match status" value="1"/>
</dbReference>
<feature type="transmembrane region" description="Helical" evidence="6">
    <location>
        <begin position="68"/>
        <end position="88"/>
    </location>
</feature>
<dbReference type="Pfam" id="PF00512">
    <property type="entry name" value="HisKA"/>
    <property type="match status" value="1"/>
</dbReference>
<evidence type="ECO:0000259" key="7">
    <source>
        <dbReference type="PROSITE" id="PS50109"/>
    </source>
</evidence>
<dbReference type="RefSeq" id="WP_091369569.1">
    <property type="nucleotide sequence ID" value="NZ_LT629740.1"/>
</dbReference>
<keyword evidence="6" id="KW-0472">Membrane</keyword>
<feature type="transmembrane region" description="Helical" evidence="6">
    <location>
        <begin position="175"/>
        <end position="196"/>
    </location>
</feature>
<keyword evidence="5 8" id="KW-0418">Kinase</keyword>
<dbReference type="CDD" id="cd00082">
    <property type="entry name" value="HisKA"/>
    <property type="match status" value="1"/>
</dbReference>
<protein>
    <recommendedName>
        <fullName evidence="2">histidine kinase</fullName>
        <ecNumber evidence="2">2.7.13.3</ecNumber>
    </recommendedName>
</protein>
<dbReference type="GO" id="GO:0000155">
    <property type="term" value="F:phosphorelay sensor kinase activity"/>
    <property type="evidence" value="ECO:0007669"/>
    <property type="project" value="InterPro"/>
</dbReference>
<dbReference type="PRINTS" id="PR00344">
    <property type="entry name" value="BCTRLSENSOR"/>
</dbReference>
<evidence type="ECO:0000313" key="8">
    <source>
        <dbReference type="EMBL" id="SDS24614.1"/>
    </source>
</evidence>
<keyword evidence="9" id="KW-1185">Reference proteome</keyword>
<dbReference type="InterPro" id="IPR005467">
    <property type="entry name" value="His_kinase_dom"/>
</dbReference>
<dbReference type="InterPro" id="IPR004358">
    <property type="entry name" value="Sig_transdc_His_kin-like_C"/>
</dbReference>
<dbReference type="CDD" id="cd00075">
    <property type="entry name" value="HATPase"/>
    <property type="match status" value="1"/>
</dbReference>
<evidence type="ECO:0000256" key="6">
    <source>
        <dbReference type="SAM" id="Phobius"/>
    </source>
</evidence>
<evidence type="ECO:0000256" key="5">
    <source>
        <dbReference type="ARBA" id="ARBA00022777"/>
    </source>
</evidence>
<dbReference type="EMBL" id="LT629740">
    <property type="protein sequence ID" value="SDS24614.1"/>
    <property type="molecule type" value="Genomic_DNA"/>
</dbReference>
<accession>A0A1H1QMD8</accession>
<sequence length="445" mass="51131">MRIYFFSRTDLPGRSAFYSYYIFQNLKAVKLTCIVYFLFCLLIRIIFTVYGTQVQTIAHIDSFSNANLLALAITPLFYFASIYLIGHYQTRSKFLAISQIFVFLFALYIITSGMRNSFFYMYNPRNTLLMYMTGLILASIFLTFEYYETILITLITGLLFSIMLPFYIHNFNELALNNLASLLLLTVFYFISRYSFSYRADNFFKLKAINEKNIEIENTIQAKNEILSIVAHDLRNPLTIIKSVTSLLALDDGPGEDYHENLQLIRASCDKASSIINDLLETAQNEIVNEFELERIELNEFLTLIIDEWVQNKMSQVSISFHHAGHPVYAYVHKEKMQRVMDNLISNALKFSGKNDRIEITLRNTNEHICIDVKDFGIGIPANLLPYIFDRFSKARRDGIRGEISIGLGLSIVQQIIKKHNGEIAATSTEENGTTFSIALPKAKL</sequence>
<dbReference type="SMART" id="SM00388">
    <property type="entry name" value="HisKA"/>
    <property type="match status" value="1"/>
</dbReference>
<dbReference type="Proteomes" id="UP000199679">
    <property type="component" value="Chromosome I"/>
</dbReference>
<dbReference type="InterPro" id="IPR036097">
    <property type="entry name" value="HisK_dim/P_sf"/>
</dbReference>
<reference evidence="8 9" key="1">
    <citation type="submission" date="2016-10" db="EMBL/GenBank/DDBJ databases">
        <authorList>
            <person name="de Groot N.N."/>
        </authorList>
    </citation>
    <scope>NUCLEOTIDE SEQUENCE [LARGE SCALE GENOMIC DNA]</scope>
    <source>
        <strain evidence="8 9">MP1X4</strain>
    </source>
</reference>
<dbReference type="STRING" id="652787.SAMN05216490_0807"/>
<evidence type="ECO:0000256" key="3">
    <source>
        <dbReference type="ARBA" id="ARBA00022553"/>
    </source>
</evidence>
<dbReference type="PANTHER" id="PTHR43547:SF2">
    <property type="entry name" value="HYBRID SIGNAL TRANSDUCTION HISTIDINE KINASE C"/>
    <property type="match status" value="1"/>
</dbReference>
<dbReference type="AlphaFoldDB" id="A0A1H1QMD8"/>
<dbReference type="Pfam" id="PF02518">
    <property type="entry name" value="HATPase_c"/>
    <property type="match status" value="1"/>
</dbReference>
<feature type="transmembrane region" description="Helical" evidence="6">
    <location>
        <begin position="94"/>
        <end position="114"/>
    </location>
</feature>
<dbReference type="OrthoDB" id="9757990at2"/>
<dbReference type="SUPFAM" id="SSF55874">
    <property type="entry name" value="ATPase domain of HSP90 chaperone/DNA topoisomerase II/histidine kinase"/>
    <property type="match status" value="1"/>
</dbReference>
<dbReference type="PANTHER" id="PTHR43547">
    <property type="entry name" value="TWO-COMPONENT HISTIDINE KINASE"/>
    <property type="match status" value="1"/>
</dbReference>
<dbReference type="SMART" id="SM00387">
    <property type="entry name" value="HATPase_c"/>
    <property type="match status" value="1"/>
</dbReference>
<dbReference type="EC" id="2.7.13.3" evidence="2"/>
<name>A0A1H1QMD8_MUCMA</name>
<evidence type="ECO:0000256" key="4">
    <source>
        <dbReference type="ARBA" id="ARBA00022679"/>
    </source>
</evidence>
<dbReference type="Gene3D" id="1.10.287.130">
    <property type="match status" value="1"/>
</dbReference>
<feature type="transmembrane region" description="Helical" evidence="6">
    <location>
        <begin position="126"/>
        <end position="144"/>
    </location>
</feature>
<dbReference type="PROSITE" id="PS50109">
    <property type="entry name" value="HIS_KIN"/>
    <property type="match status" value="1"/>
</dbReference>
<feature type="domain" description="Histidine kinase" evidence="7">
    <location>
        <begin position="229"/>
        <end position="444"/>
    </location>
</feature>
<proteinExistence type="predicted"/>
<gene>
    <name evidence="8" type="ORF">SAMN05216490_0807</name>
</gene>
<dbReference type="SUPFAM" id="SSF47384">
    <property type="entry name" value="Homodimeric domain of signal transducing histidine kinase"/>
    <property type="match status" value="1"/>
</dbReference>
<evidence type="ECO:0000256" key="1">
    <source>
        <dbReference type="ARBA" id="ARBA00000085"/>
    </source>
</evidence>
<organism evidence="8 9">
    <name type="scientific">Mucilaginibacter mallensis</name>
    <dbReference type="NCBI Taxonomy" id="652787"/>
    <lineage>
        <taxon>Bacteria</taxon>
        <taxon>Pseudomonadati</taxon>
        <taxon>Bacteroidota</taxon>
        <taxon>Sphingobacteriia</taxon>
        <taxon>Sphingobacteriales</taxon>
        <taxon>Sphingobacteriaceae</taxon>
        <taxon>Mucilaginibacter</taxon>
    </lineage>
</organism>
<dbReference type="Gene3D" id="3.30.565.10">
    <property type="entry name" value="Histidine kinase-like ATPase, C-terminal domain"/>
    <property type="match status" value="1"/>
</dbReference>
<dbReference type="InterPro" id="IPR036890">
    <property type="entry name" value="HATPase_C_sf"/>
</dbReference>